<organism evidence="2 3">
    <name type="scientific">Photobacterium marinum</name>
    <dbReference type="NCBI Taxonomy" id="1056511"/>
    <lineage>
        <taxon>Bacteria</taxon>
        <taxon>Pseudomonadati</taxon>
        <taxon>Pseudomonadota</taxon>
        <taxon>Gammaproteobacteria</taxon>
        <taxon>Vibrionales</taxon>
        <taxon>Vibrionaceae</taxon>
        <taxon>Photobacterium</taxon>
    </lineage>
</organism>
<dbReference type="Pfam" id="PF14280">
    <property type="entry name" value="DUF4365"/>
    <property type="match status" value="1"/>
</dbReference>
<comment type="caution">
    <text evidence="2">The sequence shown here is derived from an EMBL/GenBank/DDBJ whole genome shotgun (WGS) entry which is preliminary data.</text>
</comment>
<dbReference type="Gene3D" id="1.25.40.10">
    <property type="entry name" value="Tetratricopeptide repeat domain"/>
    <property type="match status" value="1"/>
</dbReference>
<reference evidence="2 3" key="1">
    <citation type="submission" date="2012-12" db="EMBL/GenBank/DDBJ databases">
        <title>Genome Assembly of Photobacterium sp. AK15.</title>
        <authorList>
            <person name="Khatri I."/>
            <person name="Vaidya B."/>
            <person name="Srinivas T.N.R."/>
            <person name="Subramanian S."/>
            <person name="Pinnaka A."/>
        </authorList>
    </citation>
    <scope>NUCLEOTIDE SEQUENCE [LARGE SCALE GENOMIC DNA]</scope>
    <source>
        <strain evidence="2 3">AK15</strain>
    </source>
</reference>
<sequence length="641" mass="73618">MNLPRRTRTHILEDLSVRKFQSLLPEQWIYRTPAHDYGIDGEVEIIDSNGYTTGKKFLVQLKATDEENETKALKLRMKMSSLNYFNQLEVPILIVRYLAKSGSIYTRWLHSLNPNDDTKAEKSFCMLFREKDKWTDVSAEKRLNELEAYHSIKRHLLQKPFLIAVKIDSKASLSQYTAKFATKIIGSSKQLRCPFSFSLVSSLDEKTTSFIEIFDEEYYINLAGVGSFRAHFQPPNDTADLDRLLSDIYVALAFILQRLSHVKEAEGLYDAYINSSSLRDSKPIFFSYIATKIQLNNIPDAIKYVVEIEKKSTNKDDGFNLAQFGLSLVISQTPKEQMNAVISAYEDLIESTDDPLVLATYYYNIGNCLRGNDYNREAIKHYLKAAKTNSDYKLRPYWKKELAGLFFMIGKYRTSNKLYAQSIESENTPENNVLYADSLMLAGNYRQALIILEENATQLNVRNSEWFLKIICLEYLISRYGVEVQKKQGEAGREFIEKSSEKEVLSFIKTKNALCPDSQFFIGTKLIEREEFEEACYCFLVSAFSDEHYKPSWLHAMGCAFNANLTGLLSLILEVASRKWGIEIVSEFFEQFPSSGEFNELALKLIQHCEEYISTFKDNQFEVRLGGSESSNSIVLDKVTT</sequence>
<dbReference type="AlphaFoldDB" id="L8J6W6"/>
<dbReference type="InterPro" id="IPR025375">
    <property type="entry name" value="DUF4365"/>
</dbReference>
<dbReference type="Proteomes" id="UP000011134">
    <property type="component" value="Unassembled WGS sequence"/>
</dbReference>
<dbReference type="PATRIC" id="fig|1056511.3.peg.3419"/>
<accession>L8J6W6</accession>
<dbReference type="InterPro" id="IPR011990">
    <property type="entry name" value="TPR-like_helical_dom_sf"/>
</dbReference>
<keyword evidence="3" id="KW-1185">Reference proteome</keyword>
<dbReference type="EMBL" id="AMZO01000025">
    <property type="protein sequence ID" value="ELR64531.1"/>
    <property type="molecule type" value="Genomic_DNA"/>
</dbReference>
<proteinExistence type="predicted"/>
<dbReference type="RefSeq" id="WP_007467813.1">
    <property type="nucleotide sequence ID" value="NZ_AMZO01000025.1"/>
</dbReference>
<name>L8J6W6_9GAMM</name>
<protein>
    <recommendedName>
        <fullName evidence="1">DUF4365 domain-containing protein</fullName>
    </recommendedName>
</protein>
<feature type="domain" description="DUF4365" evidence="1">
    <location>
        <begin position="13"/>
        <end position="140"/>
    </location>
</feature>
<dbReference type="OrthoDB" id="5917253at2"/>
<dbReference type="SUPFAM" id="SSF48452">
    <property type="entry name" value="TPR-like"/>
    <property type="match status" value="2"/>
</dbReference>
<gene>
    <name evidence="2" type="ORF">C942_02344</name>
</gene>
<evidence type="ECO:0000259" key="1">
    <source>
        <dbReference type="Pfam" id="PF14280"/>
    </source>
</evidence>
<evidence type="ECO:0000313" key="3">
    <source>
        <dbReference type="Proteomes" id="UP000011134"/>
    </source>
</evidence>
<evidence type="ECO:0000313" key="2">
    <source>
        <dbReference type="EMBL" id="ELR64531.1"/>
    </source>
</evidence>